<feature type="domain" description="AAA+ ATPase" evidence="15">
    <location>
        <begin position="244"/>
        <end position="391"/>
    </location>
</feature>
<evidence type="ECO:0000256" key="5">
    <source>
        <dbReference type="ARBA" id="ARBA00022448"/>
    </source>
</evidence>
<dbReference type="Pfam" id="PF00004">
    <property type="entry name" value="AAA"/>
    <property type="match status" value="2"/>
</dbReference>
<evidence type="ECO:0000259" key="15">
    <source>
        <dbReference type="SMART" id="SM00382"/>
    </source>
</evidence>
<evidence type="ECO:0000313" key="17">
    <source>
        <dbReference type="Ensembl" id="ENSCSAVP00000010104.1"/>
    </source>
</evidence>
<dbReference type="FunFam" id="3.40.50.300:FF:000166">
    <property type="entry name" value="vesicle-fusing ATPase isoform X1"/>
    <property type="match status" value="1"/>
</dbReference>
<dbReference type="Gene3D" id="3.10.330.10">
    <property type="match status" value="1"/>
</dbReference>
<evidence type="ECO:0000256" key="14">
    <source>
        <dbReference type="RuleBase" id="RU367045"/>
    </source>
</evidence>
<dbReference type="GO" id="GO:0005524">
    <property type="term" value="F:ATP binding"/>
    <property type="evidence" value="ECO:0007669"/>
    <property type="project" value="UniProtKB-UniRule"/>
</dbReference>
<organism evidence="17 18">
    <name type="scientific">Ciona savignyi</name>
    <name type="common">Pacific transparent sea squirt</name>
    <dbReference type="NCBI Taxonomy" id="51511"/>
    <lineage>
        <taxon>Eukaryota</taxon>
        <taxon>Metazoa</taxon>
        <taxon>Chordata</taxon>
        <taxon>Tunicata</taxon>
        <taxon>Ascidiacea</taxon>
        <taxon>Phlebobranchia</taxon>
        <taxon>Cionidae</taxon>
        <taxon>Ciona</taxon>
    </lineage>
</organism>
<name>H2YXP3_CIOSA</name>
<dbReference type="InterPro" id="IPR003959">
    <property type="entry name" value="ATPase_AAA_core"/>
</dbReference>
<dbReference type="Gene3D" id="2.40.40.20">
    <property type="match status" value="1"/>
</dbReference>
<dbReference type="InterPro" id="IPR041569">
    <property type="entry name" value="AAA_lid_3"/>
</dbReference>
<dbReference type="AlphaFoldDB" id="H2YXP3"/>
<dbReference type="InterPro" id="IPR029067">
    <property type="entry name" value="CDC48_domain_2-like_sf"/>
</dbReference>
<dbReference type="GO" id="GO:0005795">
    <property type="term" value="C:Golgi stack"/>
    <property type="evidence" value="ECO:0007669"/>
    <property type="project" value="TreeGrafter"/>
</dbReference>
<reference evidence="17" key="3">
    <citation type="submission" date="2025-09" db="UniProtKB">
        <authorList>
            <consortium name="Ensembl"/>
        </authorList>
    </citation>
    <scope>IDENTIFICATION</scope>
</reference>
<dbReference type="InterPro" id="IPR009010">
    <property type="entry name" value="Asp_de-COase-like_dom_sf"/>
</dbReference>
<dbReference type="EC" id="3.6.4.6" evidence="3 14"/>
<dbReference type="eggNOG" id="KOG0741">
    <property type="taxonomic scope" value="Eukaryota"/>
</dbReference>
<dbReference type="InterPro" id="IPR003593">
    <property type="entry name" value="AAA+_ATPase"/>
</dbReference>
<sequence>YGTGEFSVAKCPSNDLSMTNCVIASSSDFPDRSHILLANGRNEKFLFTVKCNPAIASGSIGFSMIQRKSAYLGIGQKIRVSVYKPTEVVEEVSFEVDFFRRQQAQPVSTFNTDEMANIFLRQFLECNHSLMEKQQFLYIIDGVHLLFTVTELKTAGNSNLQGHKIGIFVDKTKIMYEACPESSISLTAGKQRNRKGRSNIINPDFDFQKLGIGGLDEEFKEIFRRAFASRVLPPDVIERMGAKHVKGILLHGPPGCGKTLMARQIGKMLSAREPQIINGPEILNKYVGESESNIRKLFEAAEEEQKKLGMNSGLHIIIFDEIDAICKQRGSVSGASGVHDTVVNQLLSKIDGVEPLNNILVIGMTNRPDLIDDALLRPGRLEVKKEIGLPDEDGRLEILNIHTEKMVQSDMLETDVDLREIAKLTKNFSGAELAGLVGAAQSCAFVRHTKAGNKVEVDLETIDELKVRRADFMAGLENDVKPAYGAKEEDIQRYMRNGIFMWGPPVQNALDSGGLLVNQVRNSNKTPLVSVLITGATGCGKTALATRIALDSGFPFLKICSPSDLVGFSEAAKCQHLKKVFDDAYKSQLSCVVDDIEKLIDYNPIGPRFSNTVTQALMVLCKNLPPPKRRLLVIGTSSNKELLHEMGIEKCFSSHIHVPCLSKEEHINSALELLDAFTPEERISIQRSLESRTAWVGIKSLIHMVGTAEQAEPVMRVPTLLTLLEEEAQMGPVKMTCL</sequence>
<evidence type="ECO:0000313" key="18">
    <source>
        <dbReference type="Proteomes" id="UP000007875"/>
    </source>
</evidence>
<dbReference type="PANTHER" id="PTHR23078">
    <property type="entry name" value="VESICULAR-FUSION PROTEIN NSF"/>
    <property type="match status" value="1"/>
</dbReference>
<dbReference type="Proteomes" id="UP000007875">
    <property type="component" value="Unassembled WGS sequence"/>
</dbReference>
<dbReference type="InParanoid" id="H2YXP3"/>
<dbReference type="FunFam" id="3.40.50.300:FF:000187">
    <property type="entry name" value="Vesicular-fusion ATPase SEC18"/>
    <property type="match status" value="1"/>
</dbReference>
<dbReference type="InterPro" id="IPR054419">
    <property type="entry name" value="NSF_ATPase_lid"/>
</dbReference>
<keyword evidence="7" id="KW-0677">Repeat</keyword>
<dbReference type="FunCoup" id="H2YXP3">
    <property type="interactions" value="398"/>
</dbReference>
<dbReference type="GO" id="GO:0046872">
    <property type="term" value="F:metal ion binding"/>
    <property type="evidence" value="ECO:0007669"/>
    <property type="project" value="UniProtKB-UniRule"/>
</dbReference>
<evidence type="ECO:0000256" key="12">
    <source>
        <dbReference type="ARBA" id="ARBA00046527"/>
    </source>
</evidence>
<dbReference type="InterPro" id="IPR003338">
    <property type="entry name" value="CDC4_N-term_subdom"/>
</dbReference>
<evidence type="ECO:0000256" key="11">
    <source>
        <dbReference type="ARBA" id="ARBA00022927"/>
    </source>
</evidence>
<dbReference type="InterPro" id="IPR039812">
    <property type="entry name" value="Vesicle-fus_ATPase"/>
</dbReference>
<feature type="domain" description="AAA+ ATPase" evidence="15">
    <location>
        <begin position="527"/>
        <end position="661"/>
    </location>
</feature>
<dbReference type="OMA" id="VINWGTP"/>
<evidence type="ECO:0000256" key="6">
    <source>
        <dbReference type="ARBA" id="ARBA00022490"/>
    </source>
</evidence>
<dbReference type="Gene3D" id="3.40.50.300">
    <property type="entry name" value="P-loop containing nucleotide triphosphate hydrolases"/>
    <property type="match status" value="2"/>
</dbReference>
<keyword evidence="6 14" id="KW-0963">Cytoplasm</keyword>
<evidence type="ECO:0000256" key="9">
    <source>
        <dbReference type="ARBA" id="ARBA00022840"/>
    </source>
</evidence>
<feature type="domain" description="CDC48 N-terminal subdomain" evidence="16">
    <location>
        <begin position="5"/>
        <end position="86"/>
    </location>
</feature>
<evidence type="ECO:0000256" key="1">
    <source>
        <dbReference type="ARBA" id="ARBA00004496"/>
    </source>
</evidence>
<dbReference type="GO" id="GO:0043001">
    <property type="term" value="P:Golgi to plasma membrane protein transport"/>
    <property type="evidence" value="ECO:0007669"/>
    <property type="project" value="TreeGrafter"/>
</dbReference>
<evidence type="ECO:0000256" key="2">
    <source>
        <dbReference type="ARBA" id="ARBA00006914"/>
    </source>
</evidence>
<dbReference type="Pfam" id="PF21964">
    <property type="entry name" value="NSF_ATPase_lid"/>
    <property type="match status" value="1"/>
</dbReference>
<dbReference type="Ensembl" id="ENSCSAVT00000010226.1">
    <property type="protein sequence ID" value="ENSCSAVP00000010104.1"/>
    <property type="gene ID" value="ENSCSAVG00000005956.1"/>
</dbReference>
<evidence type="ECO:0000256" key="10">
    <source>
        <dbReference type="ARBA" id="ARBA00022842"/>
    </source>
</evidence>
<dbReference type="InterPro" id="IPR027417">
    <property type="entry name" value="P-loop_NTPase"/>
</dbReference>
<keyword evidence="9 14" id="KW-0067">ATP-binding</keyword>
<reference evidence="18" key="1">
    <citation type="submission" date="2003-08" db="EMBL/GenBank/DDBJ databases">
        <authorList>
            <person name="Birren B."/>
            <person name="Nusbaum C."/>
            <person name="Abebe A."/>
            <person name="Abouelleil A."/>
            <person name="Adekoya E."/>
            <person name="Ait-zahra M."/>
            <person name="Allen N."/>
            <person name="Allen T."/>
            <person name="An P."/>
            <person name="Anderson M."/>
            <person name="Anderson S."/>
            <person name="Arachchi H."/>
            <person name="Armbruster J."/>
            <person name="Bachantsang P."/>
            <person name="Baldwin J."/>
            <person name="Barry A."/>
            <person name="Bayul T."/>
            <person name="Blitshsteyn B."/>
            <person name="Bloom T."/>
            <person name="Blye J."/>
            <person name="Boguslavskiy L."/>
            <person name="Borowsky M."/>
            <person name="Boukhgalter B."/>
            <person name="Brunache A."/>
            <person name="Butler J."/>
            <person name="Calixte N."/>
            <person name="Calvo S."/>
            <person name="Camarata J."/>
            <person name="Campo K."/>
            <person name="Chang J."/>
            <person name="Cheshatsang Y."/>
            <person name="Citroen M."/>
            <person name="Collymore A."/>
            <person name="Considine T."/>
            <person name="Cook A."/>
            <person name="Cooke P."/>
            <person name="Corum B."/>
            <person name="Cuomo C."/>
            <person name="David R."/>
            <person name="Dawoe T."/>
            <person name="Degray S."/>
            <person name="Dodge S."/>
            <person name="Dooley K."/>
            <person name="Dorje P."/>
            <person name="Dorjee K."/>
            <person name="Dorris L."/>
            <person name="Duffey N."/>
            <person name="Dupes A."/>
            <person name="Elkins T."/>
            <person name="Engels R."/>
            <person name="Erickson J."/>
            <person name="Farina A."/>
            <person name="Faro S."/>
            <person name="Ferreira P."/>
            <person name="Fischer H."/>
            <person name="Fitzgerald M."/>
            <person name="Foley K."/>
            <person name="Gage D."/>
            <person name="Galagan J."/>
            <person name="Gearin G."/>
            <person name="Gnerre S."/>
            <person name="Gnirke A."/>
            <person name="Goyette A."/>
            <person name="Graham J."/>
            <person name="Grandbois E."/>
            <person name="Gyaltsen K."/>
            <person name="Hafez N."/>
            <person name="Hagopian D."/>
            <person name="Hagos B."/>
            <person name="Hall J."/>
            <person name="Hatcher B."/>
            <person name="Heller A."/>
            <person name="Higgins H."/>
            <person name="Honan T."/>
            <person name="Horn A."/>
            <person name="Houde N."/>
            <person name="Hughes L."/>
            <person name="Hulme W."/>
            <person name="Husby E."/>
            <person name="Iliev I."/>
            <person name="Jaffe D."/>
            <person name="Jones C."/>
            <person name="Kamal M."/>
            <person name="Kamat A."/>
            <person name="Kamvysselis M."/>
            <person name="Karlsson E."/>
            <person name="Kells C."/>
            <person name="Kieu A."/>
            <person name="Kisner P."/>
            <person name="Kodira C."/>
            <person name="Kulbokas E."/>
            <person name="Labutti K."/>
            <person name="Lama D."/>
            <person name="Landers T."/>
            <person name="Leger J."/>
            <person name="Levine S."/>
            <person name="Lewis D."/>
            <person name="Lewis T."/>
            <person name="Lindblad-toh K."/>
            <person name="Liu X."/>
            <person name="Lokyitsang T."/>
            <person name="Lokyitsang Y."/>
            <person name="Lucien O."/>
            <person name="Lui A."/>
            <person name="Ma L.J."/>
            <person name="Mabbitt R."/>
            <person name="Macdonald J."/>
            <person name="Maclean C."/>
            <person name="Major J."/>
            <person name="Manning J."/>
            <person name="Marabella R."/>
            <person name="Maru K."/>
            <person name="Matthews C."/>
            <person name="Mauceli E."/>
            <person name="Mccarthy M."/>
            <person name="Mcdonough S."/>
            <person name="Mcghee T."/>
            <person name="Meldrim J."/>
            <person name="Meneus L."/>
            <person name="Mesirov J."/>
            <person name="Mihalev A."/>
            <person name="Mihova T."/>
            <person name="Mikkelsen T."/>
            <person name="Mlenga V."/>
            <person name="Moru K."/>
            <person name="Mozes J."/>
            <person name="Mulrain L."/>
            <person name="Munson G."/>
            <person name="Naylor J."/>
            <person name="Newes C."/>
            <person name="Nguyen C."/>
            <person name="Nguyen N."/>
            <person name="Nguyen T."/>
            <person name="Nicol R."/>
            <person name="Nielsen C."/>
            <person name="Nizzari M."/>
            <person name="Norbu C."/>
            <person name="Norbu N."/>
            <person name="O'donnell P."/>
            <person name="Okoawo O."/>
            <person name="O'leary S."/>
            <person name="Omotosho B."/>
            <person name="O'neill K."/>
            <person name="Osman S."/>
            <person name="Parker S."/>
            <person name="Perrin D."/>
            <person name="Phunkhang P."/>
            <person name="Piqani B."/>
            <person name="Purcell S."/>
            <person name="Rachupka T."/>
            <person name="Ramasamy U."/>
            <person name="Rameau R."/>
            <person name="Ray V."/>
            <person name="Raymond C."/>
            <person name="Retta R."/>
            <person name="Richardson S."/>
            <person name="Rise C."/>
            <person name="Rodriguez J."/>
            <person name="Rogers J."/>
            <person name="Rogov P."/>
            <person name="Rutman M."/>
            <person name="Schupbach R."/>
            <person name="Seaman C."/>
            <person name="Settipalli S."/>
            <person name="Sharpe T."/>
            <person name="Sheridan J."/>
            <person name="Sherpa N."/>
            <person name="Shi J."/>
            <person name="Smirnov S."/>
            <person name="Smith C."/>
            <person name="Sougnez C."/>
            <person name="Spencer B."/>
            <person name="Stalker J."/>
            <person name="Stange-thomann N."/>
            <person name="Stavropoulos S."/>
            <person name="Stetson K."/>
            <person name="Stone C."/>
            <person name="Stone S."/>
            <person name="Stubbs M."/>
            <person name="Talamas J."/>
            <person name="Tchuinga P."/>
            <person name="Tenzing P."/>
            <person name="Tesfaye S."/>
            <person name="Theodore J."/>
            <person name="Thoulutsang Y."/>
            <person name="Topham K."/>
            <person name="Towey S."/>
            <person name="Tsamla T."/>
            <person name="Tsomo N."/>
            <person name="Vallee D."/>
            <person name="Vassiliev H."/>
            <person name="Venkataraman V."/>
            <person name="Vinson J."/>
            <person name="Vo A."/>
            <person name="Wade C."/>
            <person name="Wang S."/>
            <person name="Wangchuk T."/>
            <person name="Wangdi T."/>
            <person name="Whittaker C."/>
            <person name="Wilkinson J."/>
            <person name="Wu Y."/>
            <person name="Wyman D."/>
            <person name="Yadav S."/>
            <person name="Yang S."/>
            <person name="Yang X."/>
            <person name="Yeager S."/>
            <person name="Yee E."/>
            <person name="Young G."/>
            <person name="Zainoun J."/>
            <person name="Zembeck L."/>
            <person name="Zimmer A."/>
            <person name="Zody M."/>
            <person name="Lander E."/>
        </authorList>
    </citation>
    <scope>NUCLEOTIDE SEQUENCE [LARGE SCALE GENOMIC DNA]</scope>
</reference>
<keyword evidence="10 14" id="KW-0460">Magnesium</keyword>
<keyword evidence="14" id="KW-0479">Metal-binding</keyword>
<keyword evidence="18" id="KW-1185">Reference proteome</keyword>
<dbReference type="CDD" id="cd00009">
    <property type="entry name" value="AAA"/>
    <property type="match status" value="1"/>
</dbReference>
<dbReference type="SUPFAM" id="SSF50692">
    <property type="entry name" value="ADC-like"/>
    <property type="match status" value="1"/>
</dbReference>
<dbReference type="STRING" id="51511.ENSCSAVP00000010104"/>
<comment type="function">
    <text evidence="14">Required for vesicle-mediated transport. Catalyzes the fusion of transport vesicles within the Golgi cisternae. Is also required for transport from the endoplasmic reticulum to the Golgi stack. Seems to function as a fusion protein required for the delivery of cargo proteins to all compartments of the Golgi stack independent of vesicle origin.</text>
</comment>
<dbReference type="GeneTree" id="ENSGT00530000064085"/>
<protein>
    <recommendedName>
        <fullName evidence="4 14">Vesicle-fusing ATPase</fullName>
        <ecNumber evidence="3 14">3.6.4.6</ecNumber>
    </recommendedName>
</protein>
<comment type="similarity">
    <text evidence="2 14">Belongs to the AAA ATPase family.</text>
</comment>
<dbReference type="FunFam" id="1.10.8.60:FF:000026">
    <property type="entry name" value="vesicle-fusing ATPase isoform X1"/>
    <property type="match status" value="1"/>
</dbReference>
<reference evidence="17" key="2">
    <citation type="submission" date="2025-08" db="UniProtKB">
        <authorList>
            <consortium name="Ensembl"/>
        </authorList>
    </citation>
    <scope>IDENTIFICATION</scope>
</reference>
<accession>H2YXP3</accession>
<comment type="catalytic activity">
    <reaction evidence="13 14">
        <text>ATP + H2O = ADP + phosphate + H(+)</text>
        <dbReference type="Rhea" id="RHEA:13065"/>
        <dbReference type="ChEBI" id="CHEBI:15377"/>
        <dbReference type="ChEBI" id="CHEBI:15378"/>
        <dbReference type="ChEBI" id="CHEBI:30616"/>
        <dbReference type="ChEBI" id="CHEBI:43474"/>
        <dbReference type="ChEBI" id="CHEBI:456216"/>
        <dbReference type="EC" id="3.6.4.6"/>
    </reaction>
</comment>
<dbReference type="SMART" id="SM00382">
    <property type="entry name" value="AAA"/>
    <property type="match status" value="2"/>
</dbReference>
<dbReference type="GO" id="GO:0016887">
    <property type="term" value="F:ATP hydrolysis activity"/>
    <property type="evidence" value="ECO:0007669"/>
    <property type="project" value="InterPro"/>
</dbReference>
<evidence type="ECO:0000256" key="4">
    <source>
        <dbReference type="ARBA" id="ARBA00019912"/>
    </source>
</evidence>
<evidence type="ECO:0000256" key="13">
    <source>
        <dbReference type="ARBA" id="ARBA00048883"/>
    </source>
</evidence>
<keyword evidence="8 14" id="KW-0547">Nucleotide-binding</keyword>
<comment type="cofactor">
    <cofactor evidence="14">
        <name>Mg(2+)</name>
        <dbReference type="ChEBI" id="CHEBI:18420"/>
    </cofactor>
    <text evidence="14">Binds 1 Mg(2+) ion per subunit.</text>
</comment>
<comment type="subunit">
    <text evidence="12">Homohexamer. Interacts with GABARAP and GABARAPL2. Interacts with GRIA2. Interacts with PLK2, leading to disrupt the interaction with GRIA2. Interacts with MUSK; may regulate MUSK endocytosis and activity. Interacts with CDK16.</text>
</comment>
<keyword evidence="5 14" id="KW-0813">Transport</keyword>
<dbReference type="SUPFAM" id="SSF52540">
    <property type="entry name" value="P-loop containing nucleoside triphosphate hydrolases"/>
    <property type="match status" value="2"/>
</dbReference>
<dbReference type="PROSITE" id="PS00674">
    <property type="entry name" value="AAA"/>
    <property type="match status" value="1"/>
</dbReference>
<proteinExistence type="inferred from homology"/>
<keyword evidence="14" id="KW-0378">Hydrolase</keyword>
<dbReference type="SMART" id="SM01073">
    <property type="entry name" value="CDC48_N"/>
    <property type="match status" value="1"/>
</dbReference>
<comment type="subcellular location">
    <subcellularLocation>
        <location evidence="1 14">Cytoplasm</location>
    </subcellularLocation>
</comment>
<evidence type="ECO:0000259" key="16">
    <source>
        <dbReference type="SMART" id="SM01073"/>
    </source>
</evidence>
<evidence type="ECO:0000256" key="3">
    <source>
        <dbReference type="ARBA" id="ARBA00012674"/>
    </source>
</evidence>
<dbReference type="PANTHER" id="PTHR23078:SF3">
    <property type="entry name" value="VESICLE-FUSING ATPASE"/>
    <property type="match status" value="1"/>
</dbReference>
<dbReference type="Pfam" id="PF17862">
    <property type="entry name" value="AAA_lid_3"/>
    <property type="match status" value="1"/>
</dbReference>
<dbReference type="Gene3D" id="1.10.8.60">
    <property type="match status" value="2"/>
</dbReference>
<dbReference type="GO" id="GO:0035494">
    <property type="term" value="P:SNARE complex disassembly"/>
    <property type="evidence" value="ECO:0007669"/>
    <property type="project" value="InterPro"/>
</dbReference>
<dbReference type="SUPFAM" id="SSF54585">
    <property type="entry name" value="Cdc48 domain 2-like"/>
    <property type="match status" value="1"/>
</dbReference>
<dbReference type="GO" id="GO:0006891">
    <property type="term" value="P:intra-Golgi vesicle-mediated transport"/>
    <property type="evidence" value="ECO:0007669"/>
    <property type="project" value="TreeGrafter"/>
</dbReference>
<evidence type="ECO:0000256" key="7">
    <source>
        <dbReference type="ARBA" id="ARBA00022737"/>
    </source>
</evidence>
<dbReference type="InterPro" id="IPR003960">
    <property type="entry name" value="ATPase_AAA_CS"/>
</dbReference>
<keyword evidence="14" id="KW-0931">ER-Golgi transport</keyword>
<keyword evidence="11 14" id="KW-0653">Protein transport</keyword>
<evidence type="ECO:0000256" key="8">
    <source>
        <dbReference type="ARBA" id="ARBA00022741"/>
    </source>
</evidence>